<gene>
    <name evidence="2" type="ORF">SAMN05660493_01380</name>
</gene>
<protein>
    <recommendedName>
        <fullName evidence="4">DUF4890 domain-containing protein</fullName>
    </recommendedName>
</protein>
<evidence type="ECO:0000256" key="1">
    <source>
        <dbReference type="SAM" id="SignalP"/>
    </source>
</evidence>
<keyword evidence="1" id="KW-0732">Signal</keyword>
<reference evidence="3" key="1">
    <citation type="submission" date="2016-10" db="EMBL/GenBank/DDBJ databases">
        <authorList>
            <person name="Varghese N."/>
            <person name="Submissions S."/>
        </authorList>
    </citation>
    <scope>NUCLEOTIDE SEQUENCE [LARGE SCALE GENOMIC DNA]</scope>
    <source>
        <strain evidence="3">DSM 19482</strain>
    </source>
</reference>
<evidence type="ECO:0000313" key="2">
    <source>
        <dbReference type="EMBL" id="SIT96687.1"/>
    </source>
</evidence>
<sequence>MKKSVLAASLLIAFAAGAQQGRNDMRNVKVETHQPQKDFAGIRLTPDQQRRLDALSRERLTEREYQAKIRKILNKQQYENYMACQHKDWKKDRDFAMNGPRR</sequence>
<dbReference type="Proteomes" id="UP000187261">
    <property type="component" value="Unassembled WGS sequence"/>
</dbReference>
<dbReference type="EMBL" id="FTPU01000012">
    <property type="protein sequence ID" value="SIT96687.1"/>
    <property type="molecule type" value="Genomic_DNA"/>
</dbReference>
<evidence type="ECO:0008006" key="4">
    <source>
        <dbReference type="Google" id="ProtNLM"/>
    </source>
</evidence>
<keyword evidence="3" id="KW-1185">Reference proteome</keyword>
<organism evidence="2 3">
    <name type="scientific">Epilithonimonas bovis DSM 19482</name>
    <dbReference type="NCBI Taxonomy" id="1121284"/>
    <lineage>
        <taxon>Bacteria</taxon>
        <taxon>Pseudomonadati</taxon>
        <taxon>Bacteroidota</taxon>
        <taxon>Flavobacteriia</taxon>
        <taxon>Flavobacteriales</taxon>
        <taxon>Weeksellaceae</taxon>
        <taxon>Chryseobacterium group</taxon>
        <taxon>Epilithonimonas</taxon>
    </lineage>
</organism>
<name>A0A1U7PVF8_9FLAO</name>
<evidence type="ECO:0000313" key="3">
    <source>
        <dbReference type="Proteomes" id="UP000187261"/>
    </source>
</evidence>
<feature type="chain" id="PRO_5013115345" description="DUF4890 domain-containing protein" evidence="1">
    <location>
        <begin position="19"/>
        <end position="102"/>
    </location>
</feature>
<dbReference type="AlphaFoldDB" id="A0A1U7PVF8"/>
<feature type="signal peptide" evidence="1">
    <location>
        <begin position="1"/>
        <end position="18"/>
    </location>
</feature>
<dbReference type="RefSeq" id="WP_076782900.1">
    <property type="nucleotide sequence ID" value="NZ_FTPU01000012.1"/>
</dbReference>
<proteinExistence type="predicted"/>
<accession>A0A1U7PVF8</accession>
<dbReference type="OrthoDB" id="1260317at2"/>